<evidence type="ECO:0000256" key="2">
    <source>
        <dbReference type="SAM" id="MobiDB-lite"/>
    </source>
</evidence>
<evidence type="ECO:0000256" key="1">
    <source>
        <dbReference type="SAM" id="Coils"/>
    </source>
</evidence>
<protein>
    <submittedName>
        <fullName evidence="3">Uncharacterized protein</fullName>
    </submittedName>
</protein>
<proteinExistence type="predicted"/>
<feature type="region of interest" description="Disordered" evidence="2">
    <location>
        <begin position="1"/>
        <end position="36"/>
    </location>
</feature>
<sequence length="504" mass="58579">MTSKETKENIKESFSEVRHTRNGSETPSLPHVHQPKYKCHHCNKSLDGMSIYGLETSETVSMQSSASKPKKSIEVKMPPVKKTNEDPEALPHAHTTSGPCYFCSEHKEDYEKLERYQPTWRAKSDQSDQSDSDEEIDVDDTLRLQAVIEETEKKNLEIKSDLKKLEGTKKEKDAKVLMDTIYNQLDDHLKMHQQTEKEIDDLKDELRKKLGKPAPKKNSEDDKSVQSRRPMASPEEQVLTYELKSQLLRNVEMQNHRLKTELTLHEKMTEAKLLNQQNKRLTDDNTTSKTNTLRLMKMFEKKAKDEGTYSTPEPESGTPRQNNNSSSFLGQNVRVNDVIRKNEVLVEENEKLHREIARLKHDNAGLIKKCKHAMSDKESVVHRLDTSEANRRDLTKRLDREKTQHNNLSRSLTRQASDWILLKKQLAQFDEEYRWSQMKQQCEEEKQRFGLLPPIYYYMPTANPDTDYTYNDDNEEYSLPPEGTTEPCLTPITEVDSCFSNDLE</sequence>
<feature type="coiled-coil region" evidence="1">
    <location>
        <begin position="248"/>
        <end position="284"/>
    </location>
</feature>
<evidence type="ECO:0000313" key="4">
    <source>
        <dbReference type="Proteomes" id="UP000683360"/>
    </source>
</evidence>
<feature type="compositionally biased region" description="Basic and acidic residues" evidence="2">
    <location>
        <begin position="1"/>
        <end position="19"/>
    </location>
</feature>
<dbReference type="EMBL" id="CAJPWZ010002723">
    <property type="protein sequence ID" value="CAG2244023.1"/>
    <property type="molecule type" value="Genomic_DNA"/>
</dbReference>
<comment type="caution">
    <text evidence="3">The sequence shown here is derived from an EMBL/GenBank/DDBJ whole genome shotgun (WGS) entry which is preliminary data.</text>
</comment>
<dbReference type="OrthoDB" id="9992186at2759"/>
<feature type="compositionally biased region" description="Polar residues" evidence="2">
    <location>
        <begin position="308"/>
        <end position="330"/>
    </location>
</feature>
<feature type="region of interest" description="Disordered" evidence="2">
    <location>
        <begin position="59"/>
        <end position="101"/>
    </location>
</feature>
<evidence type="ECO:0000313" key="3">
    <source>
        <dbReference type="EMBL" id="CAG2244023.1"/>
    </source>
</evidence>
<name>A0A8S3US35_MYTED</name>
<feature type="compositionally biased region" description="Acidic residues" evidence="2">
    <location>
        <begin position="128"/>
        <end position="138"/>
    </location>
</feature>
<organism evidence="3 4">
    <name type="scientific">Mytilus edulis</name>
    <name type="common">Blue mussel</name>
    <dbReference type="NCBI Taxonomy" id="6550"/>
    <lineage>
        <taxon>Eukaryota</taxon>
        <taxon>Metazoa</taxon>
        <taxon>Spiralia</taxon>
        <taxon>Lophotrochozoa</taxon>
        <taxon>Mollusca</taxon>
        <taxon>Bivalvia</taxon>
        <taxon>Autobranchia</taxon>
        <taxon>Pteriomorphia</taxon>
        <taxon>Mytilida</taxon>
        <taxon>Mytiloidea</taxon>
        <taxon>Mytilidae</taxon>
        <taxon>Mytilinae</taxon>
        <taxon>Mytilus</taxon>
    </lineage>
</organism>
<dbReference type="Proteomes" id="UP000683360">
    <property type="component" value="Unassembled WGS sequence"/>
</dbReference>
<feature type="region of interest" description="Disordered" evidence="2">
    <location>
        <begin position="302"/>
        <end position="330"/>
    </location>
</feature>
<keyword evidence="1" id="KW-0175">Coiled coil</keyword>
<accession>A0A8S3US35</accession>
<dbReference type="AlphaFoldDB" id="A0A8S3US35"/>
<keyword evidence="4" id="KW-1185">Reference proteome</keyword>
<reference evidence="3" key="1">
    <citation type="submission" date="2021-03" db="EMBL/GenBank/DDBJ databases">
        <authorList>
            <person name="Bekaert M."/>
        </authorList>
    </citation>
    <scope>NUCLEOTIDE SEQUENCE</scope>
</reference>
<feature type="compositionally biased region" description="Basic and acidic residues" evidence="2">
    <location>
        <begin position="82"/>
        <end position="91"/>
    </location>
</feature>
<feature type="region of interest" description="Disordered" evidence="2">
    <location>
        <begin position="116"/>
        <end position="138"/>
    </location>
</feature>
<feature type="coiled-coil region" evidence="1">
    <location>
        <begin position="335"/>
        <end position="411"/>
    </location>
</feature>
<feature type="region of interest" description="Disordered" evidence="2">
    <location>
        <begin position="208"/>
        <end position="236"/>
    </location>
</feature>
<gene>
    <name evidence="3" type="ORF">MEDL_56118</name>
</gene>